<dbReference type="RefSeq" id="WP_191025968.1">
    <property type="nucleotide sequence ID" value="NZ_JABBXD010000008.1"/>
</dbReference>
<protein>
    <submittedName>
        <fullName evidence="2">Copper chaperone PCu(A)C</fullName>
    </submittedName>
</protein>
<evidence type="ECO:0000313" key="2">
    <source>
        <dbReference type="EMBL" id="MBD3586768.1"/>
    </source>
</evidence>
<dbReference type="PANTHER" id="PTHR36302">
    <property type="entry name" value="BLR7088 PROTEIN"/>
    <property type="match status" value="1"/>
</dbReference>
<dbReference type="Proteomes" id="UP000624419">
    <property type="component" value="Unassembled WGS sequence"/>
</dbReference>
<dbReference type="Gene3D" id="2.60.40.1890">
    <property type="entry name" value="PCu(A)C copper chaperone"/>
    <property type="match status" value="1"/>
</dbReference>
<proteinExistence type="predicted"/>
<evidence type="ECO:0000313" key="3">
    <source>
        <dbReference type="Proteomes" id="UP000624419"/>
    </source>
</evidence>
<dbReference type="InterPro" id="IPR036182">
    <property type="entry name" value="PCuAC_sf"/>
</dbReference>
<name>A0ABR8LN26_9ALTE</name>
<sequence length="167" mass="18429">MDNQIHSVTKLMWRRFFLLFILCSSFFCKAQQSTSVSLSDSYFSATFSMATSAAGYFTLTNNGSERVVVTGISVSSTIAKGASLHETIMQDDMVSMRSLHTLSLDAGQTIRFQAGAKHIMLTGLKKPLTEQMTVEVTFLFADHPAVIQAFEVRPAGQSEAMSQHNHH</sequence>
<feature type="chain" id="PRO_5045203677" evidence="1">
    <location>
        <begin position="31"/>
        <end position="167"/>
    </location>
</feature>
<evidence type="ECO:0000256" key="1">
    <source>
        <dbReference type="SAM" id="SignalP"/>
    </source>
</evidence>
<comment type="caution">
    <text evidence="2">The sequence shown here is derived from an EMBL/GenBank/DDBJ whole genome shotgun (WGS) entry which is preliminary data.</text>
</comment>
<dbReference type="PANTHER" id="PTHR36302:SF1">
    <property type="entry name" value="COPPER CHAPERONE PCU(A)C"/>
    <property type="match status" value="1"/>
</dbReference>
<dbReference type="InterPro" id="IPR058248">
    <property type="entry name" value="Lxx211020-like"/>
</dbReference>
<reference evidence="2 3" key="1">
    <citation type="submission" date="2020-04" db="EMBL/GenBank/DDBJ databases">
        <title>Salinimonas sp. HHU 13199.</title>
        <authorList>
            <person name="Cui X."/>
            <person name="Zhang D."/>
        </authorList>
    </citation>
    <scope>NUCLEOTIDE SEQUENCE [LARGE SCALE GENOMIC DNA]</scope>
    <source>
        <strain evidence="2 3">HHU 13199</strain>
    </source>
</reference>
<gene>
    <name evidence="2" type="ORF">HHX48_13550</name>
</gene>
<feature type="signal peptide" evidence="1">
    <location>
        <begin position="1"/>
        <end position="30"/>
    </location>
</feature>
<accession>A0ABR8LN26</accession>
<keyword evidence="1" id="KW-0732">Signal</keyword>
<dbReference type="Pfam" id="PF04314">
    <property type="entry name" value="PCuAC"/>
    <property type="match status" value="1"/>
</dbReference>
<dbReference type="EMBL" id="JABBXD010000008">
    <property type="protein sequence ID" value="MBD3586768.1"/>
    <property type="molecule type" value="Genomic_DNA"/>
</dbReference>
<dbReference type="SUPFAM" id="SSF110087">
    <property type="entry name" value="DR1885-like metal-binding protein"/>
    <property type="match status" value="1"/>
</dbReference>
<dbReference type="InterPro" id="IPR007410">
    <property type="entry name" value="LpqE-like"/>
</dbReference>
<organism evidence="2 3">
    <name type="scientific">Salinimonas profundi</name>
    <dbReference type="NCBI Taxonomy" id="2729140"/>
    <lineage>
        <taxon>Bacteria</taxon>
        <taxon>Pseudomonadati</taxon>
        <taxon>Pseudomonadota</taxon>
        <taxon>Gammaproteobacteria</taxon>
        <taxon>Alteromonadales</taxon>
        <taxon>Alteromonadaceae</taxon>
        <taxon>Alteromonas/Salinimonas group</taxon>
        <taxon>Salinimonas</taxon>
    </lineage>
</organism>
<keyword evidence="3" id="KW-1185">Reference proteome</keyword>